<name>A0A3R7DBX2_9EURY</name>
<proteinExistence type="predicted"/>
<dbReference type="OrthoDB" id="333785at2157"/>
<keyword evidence="2" id="KW-1185">Reference proteome</keyword>
<dbReference type="AlphaFoldDB" id="A0A3R7DBX2"/>
<accession>A0A3R7DBX2</accession>
<evidence type="ECO:0000313" key="2">
    <source>
        <dbReference type="Proteomes" id="UP000283805"/>
    </source>
</evidence>
<dbReference type="Proteomes" id="UP000283805">
    <property type="component" value="Unassembled WGS sequence"/>
</dbReference>
<sequence>MPTETDPTADPPTCSTCGIEMELRNQGTMKTIPVIGQEVEFRQFNCPKCGQGARFERTGSDEEWFRPVG</sequence>
<dbReference type="EMBL" id="RAPO01000003">
    <property type="protein sequence ID" value="RKD93691.1"/>
    <property type="molecule type" value="Genomic_DNA"/>
</dbReference>
<protein>
    <submittedName>
        <fullName evidence="1">Uncharacterized protein</fullName>
    </submittedName>
</protein>
<comment type="caution">
    <text evidence="1">The sequence shown here is derived from an EMBL/GenBank/DDBJ whole genome shotgun (WGS) entry which is preliminary data.</text>
</comment>
<organism evidence="1 2">
    <name type="scientific">Halopiger aswanensis</name>
    <dbReference type="NCBI Taxonomy" id="148449"/>
    <lineage>
        <taxon>Archaea</taxon>
        <taxon>Methanobacteriati</taxon>
        <taxon>Methanobacteriota</taxon>
        <taxon>Stenosarchaea group</taxon>
        <taxon>Halobacteria</taxon>
        <taxon>Halobacteriales</taxon>
        <taxon>Natrialbaceae</taxon>
        <taxon>Halopiger</taxon>
    </lineage>
</organism>
<evidence type="ECO:0000313" key="1">
    <source>
        <dbReference type="EMBL" id="RKD93691.1"/>
    </source>
</evidence>
<reference evidence="1 2" key="1">
    <citation type="submission" date="2018-09" db="EMBL/GenBank/DDBJ databases">
        <title>Genomic Encyclopedia of Archaeal and Bacterial Type Strains, Phase II (KMG-II): from individual species to whole genera.</title>
        <authorList>
            <person name="Goeker M."/>
        </authorList>
    </citation>
    <scope>NUCLEOTIDE SEQUENCE [LARGE SCALE GENOMIC DNA]</scope>
    <source>
        <strain evidence="1 2">DSM 13151</strain>
    </source>
</reference>
<gene>
    <name evidence="1" type="ORF">ATJ93_3322</name>
</gene>